<keyword evidence="7" id="KW-0472">Membrane</keyword>
<dbReference type="SUPFAM" id="SSF55073">
    <property type="entry name" value="Nucleotide cyclase"/>
    <property type="match status" value="1"/>
</dbReference>
<keyword evidence="5" id="KW-0547">Nucleotide-binding</keyword>
<evidence type="ECO:0000256" key="1">
    <source>
        <dbReference type="ARBA" id="ARBA00004479"/>
    </source>
</evidence>
<dbReference type="Gene3D" id="1.10.1300.10">
    <property type="entry name" value="3'5'-cyclic nucleotide phosphodiesterase, catalytic domain"/>
    <property type="match status" value="1"/>
</dbReference>
<dbReference type="InterPro" id="IPR001054">
    <property type="entry name" value="A/G_cyclase"/>
</dbReference>
<reference evidence="11 12" key="1">
    <citation type="submission" date="2016-09" db="EMBL/GenBank/DDBJ databases">
        <title>Extensive genetic diversity and differential bi-allelic expression allows diatom success in the polar Southern Ocean.</title>
        <authorList>
            <consortium name="DOE Joint Genome Institute"/>
            <person name="Mock T."/>
            <person name="Otillar R.P."/>
            <person name="Strauss J."/>
            <person name="Dupont C."/>
            <person name="Frickenhaus S."/>
            <person name="Maumus F."/>
            <person name="Mcmullan M."/>
            <person name="Sanges R."/>
            <person name="Schmutz J."/>
            <person name="Toseland A."/>
            <person name="Valas R."/>
            <person name="Veluchamy A."/>
            <person name="Ward B.J."/>
            <person name="Allen A."/>
            <person name="Barry K."/>
            <person name="Falciatore A."/>
            <person name="Ferrante M."/>
            <person name="Fortunato A.E."/>
            <person name="Gloeckner G."/>
            <person name="Gruber A."/>
            <person name="Hipkin R."/>
            <person name="Janech M."/>
            <person name="Kroth P."/>
            <person name="Leese F."/>
            <person name="Lindquist E."/>
            <person name="Lyon B.R."/>
            <person name="Martin J."/>
            <person name="Mayer C."/>
            <person name="Parker M."/>
            <person name="Quesneville H."/>
            <person name="Raymond J."/>
            <person name="Uhlig C."/>
            <person name="Valentin K.U."/>
            <person name="Worden A.Z."/>
            <person name="Armbrust E.V."/>
            <person name="Bowler C."/>
            <person name="Green B."/>
            <person name="Moulton V."/>
            <person name="Van Oosterhout C."/>
            <person name="Grigoriev I."/>
        </authorList>
    </citation>
    <scope>NUCLEOTIDE SEQUENCE [LARGE SCALE GENOMIC DNA]</scope>
    <source>
        <strain evidence="11 12">CCMP1102</strain>
    </source>
</reference>
<dbReference type="GO" id="GO:0035556">
    <property type="term" value="P:intracellular signal transduction"/>
    <property type="evidence" value="ECO:0007669"/>
    <property type="project" value="InterPro"/>
</dbReference>
<comment type="subcellular location">
    <subcellularLocation>
        <location evidence="1">Membrane</location>
        <topology evidence="1">Single-pass type I membrane protein</topology>
    </subcellularLocation>
</comment>
<dbReference type="GO" id="GO:0000166">
    <property type="term" value="F:nucleotide binding"/>
    <property type="evidence" value="ECO:0007669"/>
    <property type="project" value="UniProtKB-KW"/>
</dbReference>
<evidence type="ECO:0000313" key="11">
    <source>
        <dbReference type="EMBL" id="OEU11223.1"/>
    </source>
</evidence>
<evidence type="ECO:0000259" key="10">
    <source>
        <dbReference type="PROSITE" id="PS50125"/>
    </source>
</evidence>
<dbReference type="Gene3D" id="3.30.70.1230">
    <property type="entry name" value="Nucleotide cyclase"/>
    <property type="match status" value="1"/>
</dbReference>
<dbReference type="Pfam" id="PF00233">
    <property type="entry name" value="PDEase_I"/>
    <property type="match status" value="1"/>
</dbReference>
<dbReference type="GO" id="GO:0004114">
    <property type="term" value="F:3',5'-cyclic-nucleotide phosphodiesterase activity"/>
    <property type="evidence" value="ECO:0007669"/>
    <property type="project" value="InterPro"/>
</dbReference>
<keyword evidence="9" id="KW-0141">cGMP biosynthesis</keyword>
<dbReference type="GO" id="GO:0005886">
    <property type="term" value="C:plasma membrane"/>
    <property type="evidence" value="ECO:0007669"/>
    <property type="project" value="TreeGrafter"/>
</dbReference>
<evidence type="ECO:0000256" key="6">
    <source>
        <dbReference type="ARBA" id="ARBA00022989"/>
    </source>
</evidence>
<dbReference type="SMART" id="SM00044">
    <property type="entry name" value="CYCc"/>
    <property type="match status" value="1"/>
</dbReference>
<dbReference type="InterPro" id="IPR011645">
    <property type="entry name" value="HNOB_dom_associated"/>
</dbReference>
<dbReference type="InterPro" id="IPR050401">
    <property type="entry name" value="Cyclic_nucleotide_synthase"/>
</dbReference>
<dbReference type="PANTHER" id="PTHR11920:SF335">
    <property type="entry name" value="GUANYLATE CYCLASE"/>
    <property type="match status" value="1"/>
</dbReference>
<evidence type="ECO:0000256" key="2">
    <source>
        <dbReference type="ARBA" id="ARBA00012202"/>
    </source>
</evidence>
<keyword evidence="6" id="KW-1133">Transmembrane helix</keyword>
<evidence type="ECO:0000256" key="9">
    <source>
        <dbReference type="ARBA" id="ARBA00023293"/>
    </source>
</evidence>
<dbReference type="AlphaFoldDB" id="A0A1E7F089"/>
<dbReference type="GO" id="GO:0004016">
    <property type="term" value="F:adenylate cyclase activity"/>
    <property type="evidence" value="ECO:0007669"/>
    <property type="project" value="TreeGrafter"/>
</dbReference>
<sequence>MGTCEGQTGEHIASEVRTAHKLDKISKRLEKEKNLSDTLLNSMFPRSVAESMRAGEAVEPLLEGEVEPRDVIDMLNQLYYVMDHLASHFNLYKVETIGDAYMCCSGLPTPTEQHAQNVANFALAVRECVHLVESPVDRKPLKLRIGIHTGHCMGGVVGTLAPHYCLFGDMVNTTARHESTGMEGKIQCSSVLHEHLAEYSADSKGPMYNFTPRGYVDMKGKGQCYTYWLDGGSEYNGLAGPTVISELRKQVKQLLRQKKWKELKIFKFARRASNASTLGPASACSHDLGSITTESTTTNRDDTIESFALDELVGKTETDAPTSSMSDKFFNGVDVDVPVDDGDDDDLSNHDTVSFIALKKTAWSHIKWSPDLSRKDLVDAIHGLLSSMLWKCSDDVIQSRSDVPTHKEFLDQELLRFVDRISTLYNDCPFHSWTHACQVTLSATFLVKEYHKTKDEFGGSFDSHPFVRFTAVFAALIHDVKHLGVPNAQLKEEGHPLSEVYYQGSYLERQSIQVGLGIFMEEFTELSTTVLELCPEFIHLVTSAILATDISNKETERKVQERFDRVIVATGKDYAVTELDKTQSVVEHILLLADVGHCSQGYDNFLIWNAAFFHERFQGFQAGRGSDPRQEEWHQGQIGFIEGYIIPLAVRCNTLIPQCKFSKGSRRIVRKWKIDGKDYCDKLVEHSIEAEKVTTTTTSSSTTTKKNRKRSSGIRKMFFPSRKSLSDGYVTPPKISNSRLRQAKASL</sequence>
<keyword evidence="8" id="KW-0456">Lyase</keyword>
<dbReference type="InterPro" id="IPR036971">
    <property type="entry name" value="PDEase_catalytic_dom_sf"/>
</dbReference>
<dbReference type="Proteomes" id="UP000095751">
    <property type="component" value="Unassembled WGS sequence"/>
</dbReference>
<feature type="domain" description="Guanylate cyclase" evidence="10">
    <location>
        <begin position="41"/>
        <end position="178"/>
    </location>
</feature>
<organism evidence="11 12">
    <name type="scientific">Fragilariopsis cylindrus CCMP1102</name>
    <dbReference type="NCBI Taxonomy" id="635003"/>
    <lineage>
        <taxon>Eukaryota</taxon>
        <taxon>Sar</taxon>
        <taxon>Stramenopiles</taxon>
        <taxon>Ochrophyta</taxon>
        <taxon>Bacillariophyta</taxon>
        <taxon>Bacillariophyceae</taxon>
        <taxon>Bacillariophycidae</taxon>
        <taxon>Bacillariales</taxon>
        <taxon>Bacillariaceae</taxon>
        <taxon>Fragilariopsis</taxon>
    </lineage>
</organism>
<dbReference type="EC" id="4.6.1.2" evidence="2"/>
<dbReference type="CDD" id="cd07302">
    <property type="entry name" value="CHD"/>
    <property type="match status" value="1"/>
</dbReference>
<dbReference type="InterPro" id="IPR029787">
    <property type="entry name" value="Nucleotide_cyclase"/>
</dbReference>
<dbReference type="SUPFAM" id="SSF109604">
    <property type="entry name" value="HD-domain/PDEase-like"/>
    <property type="match status" value="1"/>
</dbReference>
<keyword evidence="3" id="KW-0812">Transmembrane</keyword>
<evidence type="ECO:0000256" key="3">
    <source>
        <dbReference type="ARBA" id="ARBA00022692"/>
    </source>
</evidence>
<protein>
    <recommendedName>
        <fullName evidence="2">guanylate cyclase</fullName>
        <ecNumber evidence="2">4.6.1.2</ecNumber>
    </recommendedName>
</protein>
<dbReference type="KEGG" id="fcy:FRACYDRAFT_263643"/>
<evidence type="ECO:0000256" key="5">
    <source>
        <dbReference type="ARBA" id="ARBA00022741"/>
    </source>
</evidence>
<dbReference type="InterPro" id="IPR002073">
    <property type="entry name" value="PDEase_catalytic_dom"/>
</dbReference>
<dbReference type="PANTHER" id="PTHR11920">
    <property type="entry name" value="GUANYLYL CYCLASE"/>
    <property type="match status" value="1"/>
</dbReference>
<dbReference type="GO" id="GO:0004383">
    <property type="term" value="F:guanylate cyclase activity"/>
    <property type="evidence" value="ECO:0007669"/>
    <property type="project" value="UniProtKB-EC"/>
</dbReference>
<dbReference type="PROSITE" id="PS50125">
    <property type="entry name" value="GUANYLATE_CYCLASE_2"/>
    <property type="match status" value="1"/>
</dbReference>
<evidence type="ECO:0000256" key="4">
    <source>
        <dbReference type="ARBA" id="ARBA00022729"/>
    </source>
</evidence>
<name>A0A1E7F089_9STRA</name>
<evidence type="ECO:0000256" key="7">
    <source>
        <dbReference type="ARBA" id="ARBA00023136"/>
    </source>
</evidence>
<dbReference type="EMBL" id="KV784369">
    <property type="protein sequence ID" value="OEU11223.1"/>
    <property type="molecule type" value="Genomic_DNA"/>
</dbReference>
<keyword evidence="4" id="KW-0732">Signal</keyword>
<evidence type="ECO:0000313" key="12">
    <source>
        <dbReference type="Proteomes" id="UP000095751"/>
    </source>
</evidence>
<dbReference type="GO" id="GO:0001653">
    <property type="term" value="F:peptide receptor activity"/>
    <property type="evidence" value="ECO:0007669"/>
    <property type="project" value="TreeGrafter"/>
</dbReference>
<dbReference type="GO" id="GO:0007168">
    <property type="term" value="P:receptor guanylyl cyclase signaling pathway"/>
    <property type="evidence" value="ECO:0007669"/>
    <property type="project" value="TreeGrafter"/>
</dbReference>
<gene>
    <name evidence="11" type="ORF">FRACYDRAFT_263643</name>
</gene>
<accession>A0A1E7F089</accession>
<keyword evidence="12" id="KW-1185">Reference proteome</keyword>
<dbReference type="Pfam" id="PF07701">
    <property type="entry name" value="HNOBA"/>
    <property type="match status" value="1"/>
</dbReference>
<dbReference type="Gene3D" id="6.10.250.780">
    <property type="match status" value="1"/>
</dbReference>
<dbReference type="InParanoid" id="A0A1E7F089"/>
<evidence type="ECO:0000256" key="8">
    <source>
        <dbReference type="ARBA" id="ARBA00023239"/>
    </source>
</evidence>
<dbReference type="Pfam" id="PF00211">
    <property type="entry name" value="Guanylate_cyc"/>
    <property type="match status" value="1"/>
</dbReference>
<dbReference type="OrthoDB" id="10258068at2759"/>
<proteinExistence type="predicted"/>